<organism evidence="3 4">
    <name type="scientific">Hypholoma sublateritium (strain FD-334 SS-4)</name>
    <dbReference type="NCBI Taxonomy" id="945553"/>
    <lineage>
        <taxon>Eukaryota</taxon>
        <taxon>Fungi</taxon>
        <taxon>Dikarya</taxon>
        <taxon>Basidiomycota</taxon>
        <taxon>Agaricomycotina</taxon>
        <taxon>Agaricomycetes</taxon>
        <taxon>Agaricomycetidae</taxon>
        <taxon>Agaricales</taxon>
        <taxon>Agaricineae</taxon>
        <taxon>Strophariaceae</taxon>
        <taxon>Hypholoma</taxon>
    </lineage>
</organism>
<evidence type="ECO:0000259" key="2">
    <source>
        <dbReference type="Pfam" id="PF24764"/>
    </source>
</evidence>
<dbReference type="AlphaFoldDB" id="A0A0D2NEH9"/>
<name>A0A0D2NEH9_HYPSF</name>
<feature type="region of interest" description="Disordered" evidence="1">
    <location>
        <begin position="135"/>
        <end position="160"/>
    </location>
</feature>
<dbReference type="PANTHER" id="PTHR46177">
    <property type="entry name" value="INTEGRASE CATALYTIC DOMAIN-CONTAINING PROTEIN"/>
    <property type="match status" value="1"/>
</dbReference>
<keyword evidence="4" id="KW-1185">Reference proteome</keyword>
<dbReference type="Pfam" id="PF24764">
    <property type="entry name" value="rva_4"/>
    <property type="match status" value="1"/>
</dbReference>
<evidence type="ECO:0000313" key="4">
    <source>
        <dbReference type="Proteomes" id="UP000054270"/>
    </source>
</evidence>
<feature type="compositionally biased region" description="Basic and acidic residues" evidence="1">
    <location>
        <begin position="135"/>
        <end position="144"/>
    </location>
</feature>
<dbReference type="Proteomes" id="UP000054270">
    <property type="component" value="Unassembled WGS sequence"/>
</dbReference>
<dbReference type="OrthoDB" id="5392716at2759"/>
<feature type="region of interest" description="Disordered" evidence="1">
    <location>
        <begin position="326"/>
        <end position="345"/>
    </location>
</feature>
<dbReference type="InterPro" id="IPR058913">
    <property type="entry name" value="Integrase_dom_put"/>
</dbReference>
<accession>A0A0D2NEH9</accession>
<dbReference type="OMA" id="IHERWAG"/>
<feature type="domain" description="Integrase core" evidence="2">
    <location>
        <begin position="157"/>
        <end position="333"/>
    </location>
</feature>
<gene>
    <name evidence="3" type="ORF">HYPSUDRAFT_72259</name>
</gene>
<dbReference type="PANTHER" id="PTHR46177:SF1">
    <property type="entry name" value="INTEGRASE CATALYTIC DOMAIN-CONTAINING PROTEIN"/>
    <property type="match status" value="1"/>
</dbReference>
<protein>
    <recommendedName>
        <fullName evidence="2">Integrase core domain-containing protein</fullName>
    </recommendedName>
</protein>
<reference evidence="4" key="1">
    <citation type="submission" date="2014-04" db="EMBL/GenBank/DDBJ databases">
        <title>Evolutionary Origins and Diversification of the Mycorrhizal Mutualists.</title>
        <authorList>
            <consortium name="DOE Joint Genome Institute"/>
            <consortium name="Mycorrhizal Genomics Consortium"/>
            <person name="Kohler A."/>
            <person name="Kuo A."/>
            <person name="Nagy L.G."/>
            <person name="Floudas D."/>
            <person name="Copeland A."/>
            <person name="Barry K.W."/>
            <person name="Cichocki N."/>
            <person name="Veneault-Fourrey C."/>
            <person name="LaButti K."/>
            <person name="Lindquist E.A."/>
            <person name="Lipzen A."/>
            <person name="Lundell T."/>
            <person name="Morin E."/>
            <person name="Murat C."/>
            <person name="Riley R."/>
            <person name="Ohm R."/>
            <person name="Sun H."/>
            <person name="Tunlid A."/>
            <person name="Henrissat B."/>
            <person name="Grigoriev I.V."/>
            <person name="Hibbett D.S."/>
            <person name="Martin F."/>
        </authorList>
    </citation>
    <scope>NUCLEOTIDE SEQUENCE [LARGE SCALE GENOMIC DNA]</scope>
    <source>
        <strain evidence="4">FD-334 SS-4</strain>
    </source>
</reference>
<evidence type="ECO:0000256" key="1">
    <source>
        <dbReference type="SAM" id="MobiDB-lite"/>
    </source>
</evidence>
<evidence type="ECO:0000313" key="3">
    <source>
        <dbReference type="EMBL" id="KJA15081.1"/>
    </source>
</evidence>
<dbReference type="EMBL" id="KN817654">
    <property type="protein sequence ID" value="KJA15081.1"/>
    <property type="molecule type" value="Genomic_DNA"/>
</dbReference>
<sequence length="421" mass="48405">MASSSAHNRNPEGNNRYGPVLTVDSMLLREALEKYHRRLITDNNQISELLLADHGIVMKPRLVKKRRQQFGFVGSRKTMKTLDSKEAEQLVLDQMDRDPARHQGPRVIRHKLAVRTGQHITRDFVTDVMHAHDSAGFDKRDPTSKRIHREPKVPPGINERWSADGHDKLYGIGFPVWALVDDATGLWFDIYVVPSNRMGHTILYLFLCTVEAVVGMPLQTTTDCGSETTQLHGMVKALRESFHPDIDSIETPAHVYVRSVHNISIERSWLRLRLEFGDSAVICFKWGEENGIYLSHIPEHAKLCQWLWPKLLRKLAKEFMESRNSYRSRRDDSKPGPSAMSRNEAYSLPHTWGGRECLLDVDMDVVREIKDFISNGEDMFRFPLVTAQFEQKAEEVYQSLHIHDLSLSNVWDVFTAMLPLL</sequence>
<proteinExistence type="predicted"/>
<dbReference type="STRING" id="945553.A0A0D2NEH9"/>